<evidence type="ECO:0000313" key="8">
    <source>
        <dbReference type="Proteomes" id="UP000245880"/>
    </source>
</evidence>
<dbReference type="RefSeq" id="WP_158281258.1">
    <property type="nucleotide sequence ID" value="NZ_QGDT01000006.1"/>
</dbReference>
<evidence type="ECO:0000256" key="3">
    <source>
        <dbReference type="ARBA" id="ARBA00022827"/>
    </source>
</evidence>
<dbReference type="Pfam" id="PF00875">
    <property type="entry name" value="DNA_photolyase"/>
    <property type="match status" value="1"/>
</dbReference>
<evidence type="ECO:0000256" key="4">
    <source>
        <dbReference type="PIRSR" id="PIRSR602081-1"/>
    </source>
</evidence>
<evidence type="ECO:0000256" key="1">
    <source>
        <dbReference type="ARBA" id="ARBA00001932"/>
    </source>
</evidence>
<proteinExistence type="predicted"/>
<dbReference type="AlphaFoldDB" id="A0A316AJM2"/>
<feature type="binding site" evidence="4">
    <location>
        <position position="232"/>
    </location>
    <ligand>
        <name>FAD</name>
        <dbReference type="ChEBI" id="CHEBI:57692"/>
    </ligand>
</feature>
<feature type="site" description="Electron transfer via tryptophanyl radical" evidence="5">
    <location>
        <position position="361"/>
    </location>
</feature>
<sequence length="396" mass="44656">MTHRIIYWFRNDLRLQDNEAFFLAAQHAQQVIPVYVFDPRLFEPTTLGFNRTGILRGQYLLQAVASLRKELRERGSELLIRIGTPETIVAQMADHYQASYVFTSKKIGPKETKVESSLSKNLKSSNIDIKLPWIDTLLPATSLPFSIARLPHRFEQYLEAIQNVTPIQPVLPIPDSLALSSDLVIESGTIPSLAQMGLDPQQTTCALPSDIGEAHAQQVLKQFVADSLAGQYTQSIDPITDAQLSIWLSLGCLSPRQIYWAIEELPAPQKALIVRGLHKRDYAHYTLLKYGPRLFKPTGIKHEFEKMWQNDKESFQNWIAGATDRQDINAVMQKLAATGNLSGEERNLAAQYLVNELAINWTWGATYFESMLLDYDVAISWGRWNNIAEVGISAKG</sequence>
<dbReference type="SUPFAM" id="SSF48173">
    <property type="entry name" value="Cryptochrome/photolyase FAD-binding domain"/>
    <property type="match status" value="1"/>
</dbReference>
<evidence type="ECO:0000313" key="7">
    <source>
        <dbReference type="EMBL" id="PWJ57732.1"/>
    </source>
</evidence>
<dbReference type="InterPro" id="IPR036134">
    <property type="entry name" value="Crypto/Photolyase_FAD-like_sf"/>
</dbReference>
<comment type="cofactor">
    <cofactor evidence="4">
        <name>FAD</name>
        <dbReference type="ChEBI" id="CHEBI:57692"/>
    </cofactor>
    <text evidence="4">Binds 1 FAD per subunit.</text>
</comment>
<dbReference type="GO" id="GO:0071949">
    <property type="term" value="F:FAD binding"/>
    <property type="evidence" value="ECO:0007669"/>
    <property type="project" value="TreeGrafter"/>
</dbReference>
<dbReference type="Gene3D" id="1.10.579.10">
    <property type="entry name" value="DNA Cyclobutane Dipyrimidine Photolyase, subunit A, domain 3"/>
    <property type="match status" value="1"/>
</dbReference>
<keyword evidence="7" id="KW-0456">Lyase</keyword>
<keyword evidence="2 4" id="KW-0285">Flavoprotein</keyword>
<dbReference type="PROSITE" id="PS51645">
    <property type="entry name" value="PHR_CRY_ALPHA_BETA"/>
    <property type="match status" value="1"/>
</dbReference>
<dbReference type="SUPFAM" id="SSF52425">
    <property type="entry name" value="Cryptochrome/photolyase, N-terminal domain"/>
    <property type="match status" value="1"/>
</dbReference>
<organism evidence="7 8">
    <name type="scientific">Dyadobacter jejuensis</name>
    <dbReference type="NCBI Taxonomy" id="1082580"/>
    <lineage>
        <taxon>Bacteria</taxon>
        <taxon>Pseudomonadati</taxon>
        <taxon>Bacteroidota</taxon>
        <taxon>Cytophagia</taxon>
        <taxon>Cytophagales</taxon>
        <taxon>Spirosomataceae</taxon>
        <taxon>Dyadobacter</taxon>
    </lineage>
</organism>
<reference evidence="7 8" key="1">
    <citation type="submission" date="2018-03" db="EMBL/GenBank/DDBJ databases">
        <title>Genomic Encyclopedia of Archaeal and Bacterial Type Strains, Phase II (KMG-II): from individual species to whole genera.</title>
        <authorList>
            <person name="Goeker M."/>
        </authorList>
    </citation>
    <scope>NUCLEOTIDE SEQUENCE [LARGE SCALE GENOMIC DNA]</scope>
    <source>
        <strain evidence="7 8">DSM 100346</strain>
    </source>
</reference>
<dbReference type="GO" id="GO:0000719">
    <property type="term" value="P:photoreactive repair"/>
    <property type="evidence" value="ECO:0007669"/>
    <property type="project" value="TreeGrafter"/>
</dbReference>
<dbReference type="GO" id="GO:0003677">
    <property type="term" value="F:DNA binding"/>
    <property type="evidence" value="ECO:0007669"/>
    <property type="project" value="TreeGrafter"/>
</dbReference>
<keyword evidence="3 4" id="KW-0274">FAD</keyword>
<dbReference type="Pfam" id="PF03441">
    <property type="entry name" value="FAD_binding_7"/>
    <property type="match status" value="1"/>
</dbReference>
<dbReference type="InterPro" id="IPR006050">
    <property type="entry name" value="DNA_photolyase_N"/>
</dbReference>
<dbReference type="Proteomes" id="UP000245880">
    <property type="component" value="Unassembled WGS sequence"/>
</dbReference>
<evidence type="ECO:0000259" key="6">
    <source>
        <dbReference type="PROSITE" id="PS51645"/>
    </source>
</evidence>
<gene>
    <name evidence="7" type="ORF">CLV98_106204</name>
</gene>
<dbReference type="Gene3D" id="3.40.50.620">
    <property type="entry name" value="HUPs"/>
    <property type="match status" value="1"/>
</dbReference>
<name>A0A316AJM2_9BACT</name>
<dbReference type="PANTHER" id="PTHR11455:SF22">
    <property type="entry name" value="CRYPTOCHROME DASH"/>
    <property type="match status" value="1"/>
</dbReference>
<keyword evidence="8" id="KW-1185">Reference proteome</keyword>
<feature type="domain" description="Photolyase/cryptochrome alpha/beta" evidence="6">
    <location>
        <begin position="3"/>
        <end position="137"/>
    </location>
</feature>
<comment type="caution">
    <text evidence="7">The sequence shown here is derived from an EMBL/GenBank/DDBJ whole genome shotgun (WGS) entry which is preliminary data.</text>
</comment>
<evidence type="ECO:0000256" key="2">
    <source>
        <dbReference type="ARBA" id="ARBA00022630"/>
    </source>
</evidence>
<evidence type="ECO:0000256" key="5">
    <source>
        <dbReference type="PIRSR" id="PIRSR602081-2"/>
    </source>
</evidence>
<accession>A0A316AJM2</accession>
<dbReference type="InterPro" id="IPR036155">
    <property type="entry name" value="Crypto/Photolyase_N_sf"/>
</dbReference>
<comment type="cofactor">
    <cofactor evidence="1">
        <name>(6R)-5,10-methylene-5,6,7,8-tetrahydrofolate</name>
        <dbReference type="ChEBI" id="CHEBI:15636"/>
    </cofactor>
</comment>
<feature type="site" description="Electron transfer via tryptophanyl radical" evidence="5">
    <location>
        <position position="308"/>
    </location>
</feature>
<protein>
    <submittedName>
        <fullName evidence="7">Deoxyribodipyrimidine photo-lyase</fullName>
    </submittedName>
</protein>
<dbReference type="OrthoDB" id="9772484at2"/>
<feature type="binding site" evidence="4">
    <location>
        <begin position="374"/>
        <end position="376"/>
    </location>
    <ligand>
        <name>FAD</name>
        <dbReference type="ChEBI" id="CHEBI:57692"/>
    </ligand>
</feature>
<dbReference type="EMBL" id="QGDT01000006">
    <property type="protein sequence ID" value="PWJ57732.1"/>
    <property type="molecule type" value="Genomic_DNA"/>
</dbReference>
<dbReference type="GO" id="GO:0003904">
    <property type="term" value="F:deoxyribodipyrimidine photo-lyase activity"/>
    <property type="evidence" value="ECO:0007669"/>
    <property type="project" value="TreeGrafter"/>
</dbReference>
<dbReference type="Gene3D" id="1.25.40.80">
    <property type="match status" value="1"/>
</dbReference>
<dbReference type="InterPro" id="IPR005101">
    <property type="entry name" value="Cryptochr/Photolyase_FAD-bd"/>
</dbReference>
<dbReference type="PANTHER" id="PTHR11455">
    <property type="entry name" value="CRYPTOCHROME"/>
    <property type="match status" value="1"/>
</dbReference>
<dbReference type="InterPro" id="IPR014729">
    <property type="entry name" value="Rossmann-like_a/b/a_fold"/>
</dbReference>
<dbReference type="InterPro" id="IPR002081">
    <property type="entry name" value="Cryptochrome/DNA_photolyase_1"/>
</dbReference>
<feature type="site" description="Electron transfer via tryptophanyl radical" evidence="5">
    <location>
        <position position="384"/>
    </location>
</feature>